<dbReference type="AlphaFoldDB" id="A0AAV2RL84"/>
<organism evidence="1 2">
    <name type="scientific">Meganyctiphanes norvegica</name>
    <name type="common">Northern krill</name>
    <name type="synonym">Thysanopoda norvegica</name>
    <dbReference type="NCBI Taxonomy" id="48144"/>
    <lineage>
        <taxon>Eukaryota</taxon>
        <taxon>Metazoa</taxon>
        <taxon>Ecdysozoa</taxon>
        <taxon>Arthropoda</taxon>
        <taxon>Crustacea</taxon>
        <taxon>Multicrustacea</taxon>
        <taxon>Malacostraca</taxon>
        <taxon>Eumalacostraca</taxon>
        <taxon>Eucarida</taxon>
        <taxon>Euphausiacea</taxon>
        <taxon>Euphausiidae</taxon>
        <taxon>Meganyctiphanes</taxon>
    </lineage>
</organism>
<accession>A0AAV2RL84</accession>
<proteinExistence type="predicted"/>
<comment type="caution">
    <text evidence="1">The sequence shown here is derived from an EMBL/GenBank/DDBJ whole genome shotgun (WGS) entry which is preliminary data.</text>
</comment>
<reference evidence="1 2" key="1">
    <citation type="submission" date="2024-05" db="EMBL/GenBank/DDBJ databases">
        <authorList>
            <person name="Wallberg A."/>
        </authorList>
    </citation>
    <scope>NUCLEOTIDE SEQUENCE [LARGE SCALE GENOMIC DNA]</scope>
</reference>
<dbReference type="EMBL" id="CAXKWB010025541">
    <property type="protein sequence ID" value="CAL4128344.1"/>
    <property type="molecule type" value="Genomic_DNA"/>
</dbReference>
<evidence type="ECO:0000313" key="1">
    <source>
        <dbReference type="EMBL" id="CAL4128344.1"/>
    </source>
</evidence>
<name>A0AAV2RL84_MEGNR</name>
<dbReference type="Proteomes" id="UP001497623">
    <property type="component" value="Unassembled WGS sequence"/>
</dbReference>
<gene>
    <name evidence="1" type="ORF">MNOR_LOCUS26037</name>
</gene>
<protein>
    <submittedName>
        <fullName evidence="1">Uncharacterized protein</fullName>
    </submittedName>
</protein>
<evidence type="ECO:0000313" key="2">
    <source>
        <dbReference type="Proteomes" id="UP001497623"/>
    </source>
</evidence>
<keyword evidence="2" id="KW-1185">Reference proteome</keyword>
<sequence>MTDRAAQYCIQDKKTTSLTKKRMMKTNEGEMWSQKQKRRENEFDYIIELSEDEPMEDYKDIKLSSKRYCDFEEIQPTPRRSHKRTVKTDTTIYILPDVLKSHILVSAFTRNKVPPTVASAICHYLITACNGSPSVVQLHYTAAYRYKVEIHSSIVEKIKSTWSPPDTALV</sequence>